<dbReference type="Proteomes" id="UP000179118">
    <property type="component" value="Unassembled WGS sequence"/>
</dbReference>
<gene>
    <name evidence="1" type="ORF">A3D51_02225</name>
</gene>
<evidence type="ECO:0000313" key="2">
    <source>
        <dbReference type="Proteomes" id="UP000179118"/>
    </source>
</evidence>
<dbReference type="AlphaFoldDB" id="A0A1G2SA25"/>
<sequence>MVATTTALKSSVNIKNMHMNATTSENVAYGHILFEEKIVPVINVIVDTILKGICIVRRVFVFRHQETFLSSLHTILPQRETIPNIGFLFVIIAYLDHSVLRATAFL</sequence>
<comment type="caution">
    <text evidence="1">The sequence shown here is derived from an EMBL/GenBank/DDBJ whole genome shotgun (WGS) entry which is preliminary data.</text>
</comment>
<protein>
    <submittedName>
        <fullName evidence="1">Uncharacterized protein</fullName>
    </submittedName>
</protein>
<name>A0A1G2SA25_9BACT</name>
<organism evidence="1 2">
    <name type="scientific">Candidatus Yonathbacteria bacterium RIFCSPHIGHO2_02_FULL_44_14</name>
    <dbReference type="NCBI Taxonomy" id="1802724"/>
    <lineage>
        <taxon>Bacteria</taxon>
        <taxon>Candidatus Yonathiibacteriota</taxon>
    </lineage>
</organism>
<reference evidence="1 2" key="1">
    <citation type="journal article" date="2016" name="Nat. Commun.">
        <title>Thousands of microbial genomes shed light on interconnected biogeochemical processes in an aquifer system.</title>
        <authorList>
            <person name="Anantharaman K."/>
            <person name="Brown C.T."/>
            <person name="Hug L.A."/>
            <person name="Sharon I."/>
            <person name="Castelle C.J."/>
            <person name="Probst A.J."/>
            <person name="Thomas B.C."/>
            <person name="Singh A."/>
            <person name="Wilkins M.J."/>
            <person name="Karaoz U."/>
            <person name="Brodie E.L."/>
            <person name="Williams K.H."/>
            <person name="Hubbard S.S."/>
            <person name="Banfield J.F."/>
        </authorList>
    </citation>
    <scope>NUCLEOTIDE SEQUENCE [LARGE SCALE GENOMIC DNA]</scope>
</reference>
<accession>A0A1G2SA25</accession>
<dbReference type="EMBL" id="MHUT01000006">
    <property type="protein sequence ID" value="OHA81568.1"/>
    <property type="molecule type" value="Genomic_DNA"/>
</dbReference>
<evidence type="ECO:0000313" key="1">
    <source>
        <dbReference type="EMBL" id="OHA81568.1"/>
    </source>
</evidence>
<proteinExistence type="predicted"/>